<evidence type="ECO:0000313" key="1">
    <source>
        <dbReference type="EMBL" id="KZV50753.1"/>
    </source>
</evidence>
<proteinExistence type="predicted"/>
<sequence>MISEEEDQLRSIDQLRAYQFKDDQLRKQDQLRTNADQLRGVQLRKYKQEYYSRTPQTAQSCLVQNNEETKQHRGLNWSSTVQIAAEQIKQLRAVQGRTKQIRAVQRRSKQIRALQRRSKQIRVIQRRSKQLRAPRSILELYEAD</sequence>
<gene>
    <name evidence="1" type="ORF">F511_13759</name>
</gene>
<name>A0A2Z7CVC3_9LAMI</name>
<keyword evidence="2" id="KW-1185">Reference proteome</keyword>
<protein>
    <submittedName>
        <fullName evidence="1">Uncharacterized protein</fullName>
    </submittedName>
</protein>
<reference evidence="1 2" key="1">
    <citation type="journal article" date="2015" name="Proc. Natl. Acad. Sci. U.S.A.">
        <title>The resurrection genome of Boea hygrometrica: A blueprint for survival of dehydration.</title>
        <authorList>
            <person name="Xiao L."/>
            <person name="Yang G."/>
            <person name="Zhang L."/>
            <person name="Yang X."/>
            <person name="Zhao S."/>
            <person name="Ji Z."/>
            <person name="Zhou Q."/>
            <person name="Hu M."/>
            <person name="Wang Y."/>
            <person name="Chen M."/>
            <person name="Xu Y."/>
            <person name="Jin H."/>
            <person name="Xiao X."/>
            <person name="Hu G."/>
            <person name="Bao F."/>
            <person name="Hu Y."/>
            <person name="Wan P."/>
            <person name="Li L."/>
            <person name="Deng X."/>
            <person name="Kuang T."/>
            <person name="Xiang C."/>
            <person name="Zhu J.K."/>
            <person name="Oliver M.J."/>
            <person name="He Y."/>
        </authorList>
    </citation>
    <scope>NUCLEOTIDE SEQUENCE [LARGE SCALE GENOMIC DNA]</scope>
    <source>
        <strain evidence="2">cv. XS01</strain>
    </source>
</reference>
<organism evidence="1 2">
    <name type="scientific">Dorcoceras hygrometricum</name>
    <dbReference type="NCBI Taxonomy" id="472368"/>
    <lineage>
        <taxon>Eukaryota</taxon>
        <taxon>Viridiplantae</taxon>
        <taxon>Streptophyta</taxon>
        <taxon>Embryophyta</taxon>
        <taxon>Tracheophyta</taxon>
        <taxon>Spermatophyta</taxon>
        <taxon>Magnoliopsida</taxon>
        <taxon>eudicotyledons</taxon>
        <taxon>Gunneridae</taxon>
        <taxon>Pentapetalae</taxon>
        <taxon>asterids</taxon>
        <taxon>lamiids</taxon>
        <taxon>Lamiales</taxon>
        <taxon>Gesneriaceae</taxon>
        <taxon>Didymocarpoideae</taxon>
        <taxon>Trichosporeae</taxon>
        <taxon>Loxocarpinae</taxon>
        <taxon>Dorcoceras</taxon>
    </lineage>
</organism>
<evidence type="ECO:0000313" key="2">
    <source>
        <dbReference type="Proteomes" id="UP000250235"/>
    </source>
</evidence>
<dbReference type="Proteomes" id="UP000250235">
    <property type="component" value="Unassembled WGS sequence"/>
</dbReference>
<dbReference type="AlphaFoldDB" id="A0A2Z7CVC3"/>
<dbReference type="EMBL" id="KQ992340">
    <property type="protein sequence ID" value="KZV50753.1"/>
    <property type="molecule type" value="Genomic_DNA"/>
</dbReference>
<accession>A0A2Z7CVC3</accession>